<accession>A0AAJ0FG86</accession>
<dbReference type="RefSeq" id="XP_060282545.1">
    <property type="nucleotide sequence ID" value="XM_060421948.1"/>
</dbReference>
<dbReference type="PROSITE" id="PS50297">
    <property type="entry name" value="ANK_REP_REGION"/>
    <property type="match status" value="9"/>
</dbReference>
<feature type="domain" description="Peptidase S8/S53" evidence="8">
    <location>
        <begin position="427"/>
        <end position="656"/>
    </location>
</feature>
<dbReference type="PANTHER" id="PTHR24126:SF14">
    <property type="entry name" value="ANK_REP_REGION DOMAIN-CONTAINING PROTEIN"/>
    <property type="match status" value="1"/>
</dbReference>
<dbReference type="PROSITE" id="PS50088">
    <property type="entry name" value="ANK_REPEAT"/>
    <property type="match status" value="9"/>
</dbReference>
<evidence type="ECO:0000313" key="10">
    <source>
        <dbReference type="Proteomes" id="UP001244011"/>
    </source>
</evidence>
<dbReference type="SUPFAM" id="SSF52743">
    <property type="entry name" value="Subtilisin-like"/>
    <property type="match status" value="1"/>
</dbReference>
<dbReference type="CDD" id="cd00306">
    <property type="entry name" value="Peptidases_S8_S53"/>
    <property type="match status" value="1"/>
</dbReference>
<dbReference type="GeneID" id="85305135"/>
<proteinExistence type="inferred from homology"/>
<feature type="repeat" description="ANK" evidence="6">
    <location>
        <begin position="178"/>
        <end position="210"/>
    </location>
</feature>
<dbReference type="PROSITE" id="PS51892">
    <property type="entry name" value="SUBTILASE"/>
    <property type="match status" value="1"/>
</dbReference>
<feature type="repeat" description="ANK" evidence="6">
    <location>
        <begin position="244"/>
        <end position="276"/>
    </location>
</feature>
<dbReference type="Pfam" id="PF13637">
    <property type="entry name" value="Ank_4"/>
    <property type="match status" value="1"/>
</dbReference>
<dbReference type="PRINTS" id="PR00723">
    <property type="entry name" value="SUBTILISIN"/>
</dbReference>
<feature type="repeat" description="ANK" evidence="6">
    <location>
        <begin position="40"/>
        <end position="72"/>
    </location>
</feature>
<dbReference type="InterPro" id="IPR036770">
    <property type="entry name" value="Ankyrin_rpt-contain_sf"/>
</dbReference>
<dbReference type="Pfam" id="PF00023">
    <property type="entry name" value="Ank"/>
    <property type="match status" value="2"/>
</dbReference>
<keyword evidence="4 7" id="KW-0720">Serine protease</keyword>
<evidence type="ECO:0000256" key="3">
    <source>
        <dbReference type="ARBA" id="ARBA00022801"/>
    </source>
</evidence>
<dbReference type="InterPro" id="IPR015500">
    <property type="entry name" value="Peptidase_S8_subtilisin-rel"/>
</dbReference>
<evidence type="ECO:0000256" key="2">
    <source>
        <dbReference type="ARBA" id="ARBA00022737"/>
    </source>
</evidence>
<feature type="repeat" description="ANK" evidence="6">
    <location>
        <begin position="146"/>
        <end position="178"/>
    </location>
</feature>
<dbReference type="InterPro" id="IPR000209">
    <property type="entry name" value="Peptidase_S8/S53_dom"/>
</dbReference>
<feature type="repeat" description="ANK" evidence="6">
    <location>
        <begin position="311"/>
        <end position="343"/>
    </location>
</feature>
<dbReference type="Gene3D" id="1.25.40.20">
    <property type="entry name" value="Ankyrin repeat-containing domain"/>
    <property type="match status" value="5"/>
</dbReference>
<evidence type="ECO:0000313" key="9">
    <source>
        <dbReference type="EMBL" id="KAK1766332.1"/>
    </source>
</evidence>
<dbReference type="Pfam" id="PF00082">
    <property type="entry name" value="Peptidase_S8"/>
    <property type="match status" value="1"/>
</dbReference>
<dbReference type="SUPFAM" id="SSF48403">
    <property type="entry name" value="Ankyrin repeat"/>
    <property type="match status" value="1"/>
</dbReference>
<comment type="similarity">
    <text evidence="7">Belongs to the peptidase S8 family.</text>
</comment>
<dbReference type="AlphaFoldDB" id="A0AAJ0FG86"/>
<feature type="active site" description="Charge relay system" evidence="7">
    <location>
        <position position="631"/>
    </location>
</feature>
<dbReference type="InterPro" id="IPR002110">
    <property type="entry name" value="Ankyrin_rpt"/>
</dbReference>
<evidence type="ECO:0000256" key="4">
    <source>
        <dbReference type="ARBA" id="ARBA00022825"/>
    </source>
</evidence>
<feature type="repeat" description="ANK" evidence="6">
    <location>
        <begin position="278"/>
        <end position="310"/>
    </location>
</feature>
<sequence>MAPEVSSASDPLIIAARTGRVQVARRLLAAGTHPDIHSAAGWTPLHSASWNDNPEVVLLLIQHQASLEAQYQQPNISPPVRRTALQTAAQRGHVKIAEILLDAGANIEAGAPGFATPLVLAAKGGHTAFAELLLDRGANVNAQYADNCTALHAAAYTGHAAVVDLLVRRGAEIEALFRSRSPLHKAAERGHVEAAKVLLNHNASINARSDFGWTPLHIAAKEGYPAMVILLLDRGAEVNCRSPSGWSPLNLAADNGHGDIVRLLLHNGASRETMIDRLGLTALHQAAAGGYTDIVVLLLNHGADIEARSRDDSTPLHLAASSGHIAVVATLLERNANAKAKTKAGKTPHDLANDKQHHQVSSLLPAPPAISDLRFAAINLNMENQHDGASFLAAGKSGAGAWLSRLDGYNRLIQAATASGKGAVPPVRIAVLDTGCDSNARYFGMYPDQLDRIQGDHWHDFAGSEPTPVDEDTNKHGTMVSLLLMRVARNAEIFVARIARTGSELQASADNVARAIHHAQDPTKWNVDIVCMSFGFRQESPPIREAIGRAFLDRNSSIVFFAAAANNGANERELFPAYLHPVISVRGTDNQGAFVNAYDPPPVPMNEGLPLYGTLGENVPYTSTETSSGCSVATPIMAGMVAMVMQWVACNAASKRAQEKLRTPAGVLELLKSSAVNKGNNRYYAHIWDLFENEGRNCVQLVEAAMLRLP</sequence>
<keyword evidence="1 7" id="KW-0645">Protease</keyword>
<keyword evidence="5 6" id="KW-0040">ANK repeat</keyword>
<feature type="repeat" description="ANK" evidence="6">
    <location>
        <begin position="211"/>
        <end position="243"/>
    </location>
</feature>
<dbReference type="Gene3D" id="3.40.50.200">
    <property type="entry name" value="Peptidase S8/S53 domain"/>
    <property type="match status" value="1"/>
</dbReference>
<evidence type="ECO:0000259" key="8">
    <source>
        <dbReference type="Pfam" id="PF00082"/>
    </source>
</evidence>
<keyword evidence="3 7" id="KW-0378">Hydrolase</keyword>
<keyword evidence="2" id="KW-0677">Repeat</keyword>
<dbReference type="PANTHER" id="PTHR24126">
    <property type="entry name" value="ANKYRIN REPEAT, PH AND SEC7 DOMAIN CONTAINING PROTEIN SECG-RELATED"/>
    <property type="match status" value="1"/>
</dbReference>
<evidence type="ECO:0000256" key="5">
    <source>
        <dbReference type="ARBA" id="ARBA00023043"/>
    </source>
</evidence>
<dbReference type="Proteomes" id="UP001244011">
    <property type="component" value="Unassembled WGS sequence"/>
</dbReference>
<dbReference type="InterPro" id="IPR036852">
    <property type="entry name" value="Peptidase_S8/S53_dom_sf"/>
</dbReference>
<comment type="caution">
    <text evidence="9">The sequence shown here is derived from an EMBL/GenBank/DDBJ whole genome shotgun (WGS) entry which is preliminary data.</text>
</comment>
<evidence type="ECO:0000256" key="7">
    <source>
        <dbReference type="PROSITE-ProRule" id="PRU01240"/>
    </source>
</evidence>
<feature type="active site" description="Charge relay system" evidence="7">
    <location>
        <position position="433"/>
    </location>
</feature>
<feature type="repeat" description="ANK" evidence="6">
    <location>
        <begin position="113"/>
        <end position="145"/>
    </location>
</feature>
<dbReference type="Pfam" id="PF12796">
    <property type="entry name" value="Ank_2"/>
    <property type="match status" value="3"/>
</dbReference>
<dbReference type="EMBL" id="MU839012">
    <property type="protein sequence ID" value="KAK1766332.1"/>
    <property type="molecule type" value="Genomic_DNA"/>
</dbReference>
<dbReference type="GO" id="GO:0006508">
    <property type="term" value="P:proteolysis"/>
    <property type="evidence" value="ECO:0007669"/>
    <property type="project" value="UniProtKB-KW"/>
</dbReference>
<feature type="repeat" description="ANK" evidence="6">
    <location>
        <begin position="80"/>
        <end position="112"/>
    </location>
</feature>
<feature type="active site" description="Charge relay system" evidence="7">
    <location>
        <position position="476"/>
    </location>
</feature>
<evidence type="ECO:0000256" key="6">
    <source>
        <dbReference type="PROSITE-ProRule" id="PRU00023"/>
    </source>
</evidence>
<keyword evidence="10" id="KW-1185">Reference proteome</keyword>
<protein>
    <submittedName>
        <fullName evidence="9">Ankyrin repeat-containing domain protein</fullName>
    </submittedName>
</protein>
<dbReference type="GO" id="GO:0004252">
    <property type="term" value="F:serine-type endopeptidase activity"/>
    <property type="evidence" value="ECO:0007669"/>
    <property type="project" value="UniProtKB-UniRule"/>
</dbReference>
<dbReference type="PRINTS" id="PR01415">
    <property type="entry name" value="ANKYRIN"/>
</dbReference>
<gene>
    <name evidence="9" type="ORF">QBC33DRAFT_117031</name>
</gene>
<organism evidence="9 10">
    <name type="scientific">Phialemonium atrogriseum</name>
    <dbReference type="NCBI Taxonomy" id="1093897"/>
    <lineage>
        <taxon>Eukaryota</taxon>
        <taxon>Fungi</taxon>
        <taxon>Dikarya</taxon>
        <taxon>Ascomycota</taxon>
        <taxon>Pezizomycotina</taxon>
        <taxon>Sordariomycetes</taxon>
        <taxon>Sordariomycetidae</taxon>
        <taxon>Cephalothecales</taxon>
        <taxon>Cephalothecaceae</taxon>
        <taxon>Phialemonium</taxon>
    </lineage>
</organism>
<dbReference type="SMART" id="SM00248">
    <property type="entry name" value="ANK"/>
    <property type="match status" value="10"/>
</dbReference>
<name>A0AAJ0FG86_9PEZI</name>
<evidence type="ECO:0000256" key="1">
    <source>
        <dbReference type="ARBA" id="ARBA00022670"/>
    </source>
</evidence>
<reference evidence="9" key="1">
    <citation type="submission" date="2023-06" db="EMBL/GenBank/DDBJ databases">
        <title>Genome-scale phylogeny and comparative genomics of the fungal order Sordariales.</title>
        <authorList>
            <consortium name="Lawrence Berkeley National Laboratory"/>
            <person name="Hensen N."/>
            <person name="Bonometti L."/>
            <person name="Westerberg I."/>
            <person name="Brannstrom I.O."/>
            <person name="Guillou S."/>
            <person name="Cros-Aarteil S."/>
            <person name="Calhoun S."/>
            <person name="Haridas S."/>
            <person name="Kuo A."/>
            <person name="Mondo S."/>
            <person name="Pangilinan J."/>
            <person name="Riley R."/>
            <person name="Labutti K."/>
            <person name="Andreopoulos B."/>
            <person name="Lipzen A."/>
            <person name="Chen C."/>
            <person name="Yanf M."/>
            <person name="Daum C."/>
            <person name="Ng V."/>
            <person name="Clum A."/>
            <person name="Steindorff A."/>
            <person name="Ohm R."/>
            <person name="Martin F."/>
            <person name="Silar P."/>
            <person name="Natvig D."/>
            <person name="Lalanne C."/>
            <person name="Gautier V."/>
            <person name="Ament-Velasquez S.L."/>
            <person name="Kruys A."/>
            <person name="Hutchinson M.I."/>
            <person name="Powell A.J."/>
            <person name="Barry K."/>
            <person name="Miller A.N."/>
            <person name="Grigoriev I.V."/>
            <person name="Debuchy R."/>
            <person name="Gladieux P."/>
            <person name="Thoren M.H."/>
            <person name="Johannesson H."/>
        </authorList>
    </citation>
    <scope>NUCLEOTIDE SEQUENCE</scope>
    <source>
        <strain evidence="9">8032-3</strain>
    </source>
</reference>